<feature type="signal peptide" evidence="1">
    <location>
        <begin position="1"/>
        <end position="24"/>
    </location>
</feature>
<evidence type="ECO:0000313" key="2">
    <source>
        <dbReference type="EMBL" id="KAE9627296.1"/>
    </source>
</evidence>
<gene>
    <name evidence="2" type="ORF">GP644_20230</name>
</gene>
<comment type="caution">
    <text evidence="2">The sequence shown here is derived from an EMBL/GenBank/DDBJ whole genome shotgun (WGS) entry which is preliminary data.</text>
</comment>
<dbReference type="InterPro" id="IPR028082">
    <property type="entry name" value="Peripla_BP_I"/>
</dbReference>
<dbReference type="PANTHER" id="PTHR35271:SF1">
    <property type="entry name" value="ABC TRANSPORTER, SUBSTRATE-BINDING LIPOPROTEIN"/>
    <property type="match status" value="1"/>
</dbReference>
<accession>A0A6A4REE1</accession>
<dbReference type="AlphaFoldDB" id="A0A6A4REE1"/>
<dbReference type="Gene3D" id="3.40.50.2300">
    <property type="match status" value="2"/>
</dbReference>
<dbReference type="EMBL" id="WSFO01000014">
    <property type="protein sequence ID" value="KAE9627296.1"/>
    <property type="molecule type" value="Genomic_DNA"/>
</dbReference>
<feature type="chain" id="PRO_5025605601" evidence="1">
    <location>
        <begin position="25"/>
        <end position="321"/>
    </location>
</feature>
<dbReference type="Proteomes" id="UP000441586">
    <property type="component" value="Unassembled WGS sequence"/>
</dbReference>
<reference evidence="2 3" key="1">
    <citation type="submission" date="2019-12" db="EMBL/GenBank/DDBJ databases">
        <authorList>
            <person name="Zhang Y.-J."/>
        </authorList>
    </citation>
    <scope>NUCLEOTIDE SEQUENCE [LARGE SCALE GENOMIC DNA]</scope>
    <source>
        <strain evidence="2 3">H18S-6</strain>
    </source>
</reference>
<dbReference type="InterPro" id="IPR007487">
    <property type="entry name" value="ABC_transpt-TYRBP-like"/>
</dbReference>
<sequence length="321" mass="33181">MFTFKSLAAASAIGLTLSALPVAAETKRVAIANFGEHPQLNAVVQGAQDAITAAGLDVEFSVDHVNFDATLLPQMLAKIEASSPDLVIGVTTPVAQNLLNYLGDSGTPILFGAVTDPVAAELVPSWEKGGNNITGVADALDIDATMQFINELFPNAKSVGVPYNPAEANDLATLEQVKLAAPKYGLAVQEVGVDNTNDIMARVTSLSARSDVLYGPGSNMIQPAIAAVASAANQAGVPVVNMDGGPVSEGMIPAGYTVSYHRIGELVGEMAIRVLAGEKPDDIAPRRPTRDDHVMVISKSGMAAVDAEIPASFAGCDCIVD</sequence>
<organism evidence="2 3">
    <name type="scientific">Parasedimentitalea maritima</name>
    <dbReference type="NCBI Taxonomy" id="2578117"/>
    <lineage>
        <taxon>Bacteria</taxon>
        <taxon>Pseudomonadati</taxon>
        <taxon>Pseudomonadota</taxon>
        <taxon>Alphaproteobacteria</taxon>
        <taxon>Rhodobacterales</taxon>
        <taxon>Paracoccaceae</taxon>
        <taxon>Parasedimentitalea</taxon>
    </lineage>
</organism>
<evidence type="ECO:0000313" key="3">
    <source>
        <dbReference type="Proteomes" id="UP000441586"/>
    </source>
</evidence>
<proteinExistence type="predicted"/>
<dbReference type="CDD" id="cd06325">
    <property type="entry name" value="PBP1_ABC_unchar_transporter"/>
    <property type="match status" value="1"/>
</dbReference>
<keyword evidence="1" id="KW-0732">Signal</keyword>
<dbReference type="PANTHER" id="PTHR35271">
    <property type="entry name" value="ABC TRANSPORTER, SUBSTRATE-BINDING LIPOPROTEIN-RELATED"/>
    <property type="match status" value="1"/>
</dbReference>
<evidence type="ECO:0000256" key="1">
    <source>
        <dbReference type="SAM" id="SignalP"/>
    </source>
</evidence>
<name>A0A6A4REE1_9RHOB</name>
<dbReference type="SUPFAM" id="SSF53822">
    <property type="entry name" value="Periplasmic binding protein-like I"/>
    <property type="match status" value="1"/>
</dbReference>
<protein>
    <submittedName>
        <fullName evidence="2">ABC transporter</fullName>
    </submittedName>
</protein>
<dbReference type="Pfam" id="PF04392">
    <property type="entry name" value="ABC_sub_bind"/>
    <property type="match status" value="1"/>
</dbReference>